<feature type="compositionally biased region" description="Pro residues" evidence="1">
    <location>
        <begin position="82"/>
        <end position="97"/>
    </location>
</feature>
<organism evidence="3 4">
    <name type="scientific">Streptomyces bikiniensis</name>
    <dbReference type="NCBI Taxonomy" id="1896"/>
    <lineage>
        <taxon>Bacteria</taxon>
        <taxon>Bacillati</taxon>
        <taxon>Actinomycetota</taxon>
        <taxon>Actinomycetes</taxon>
        <taxon>Kitasatosporales</taxon>
        <taxon>Streptomycetaceae</taxon>
        <taxon>Streptomyces</taxon>
    </lineage>
</organism>
<feature type="compositionally biased region" description="Low complexity" evidence="1">
    <location>
        <begin position="138"/>
        <end position="152"/>
    </location>
</feature>
<feature type="compositionally biased region" description="Low complexity" evidence="1">
    <location>
        <begin position="117"/>
        <end position="129"/>
    </location>
</feature>
<evidence type="ECO:0000256" key="1">
    <source>
        <dbReference type="SAM" id="MobiDB-lite"/>
    </source>
</evidence>
<dbReference type="RefSeq" id="WP_399613300.1">
    <property type="nucleotide sequence ID" value="NZ_JBITYT010000004.1"/>
</dbReference>
<evidence type="ECO:0008006" key="5">
    <source>
        <dbReference type="Google" id="ProtNLM"/>
    </source>
</evidence>
<name>A0ABW8CQN5_STRBI</name>
<feature type="transmembrane region" description="Helical" evidence="2">
    <location>
        <begin position="44"/>
        <end position="66"/>
    </location>
</feature>
<keyword evidence="2" id="KW-1133">Transmembrane helix</keyword>
<evidence type="ECO:0000256" key="2">
    <source>
        <dbReference type="SAM" id="Phobius"/>
    </source>
</evidence>
<sequence length="152" mass="15237">MNEHSDPSLRALFRAAADHGSREAATLPVAQVVERGRRAHRRRLALGAATAGVVAVLGLATAASLVPGPAAGPALPATSPSVPGPGPSPSARPGPPPRETEDATPPDHGSATTYGQRTRPPTTSDRTTPPTTPPSTPPSTATTMATTAPPQG</sequence>
<reference evidence="3 4" key="1">
    <citation type="submission" date="2024-10" db="EMBL/GenBank/DDBJ databases">
        <title>The Natural Products Discovery Center: Release of the First 8490 Sequenced Strains for Exploring Actinobacteria Biosynthetic Diversity.</title>
        <authorList>
            <person name="Kalkreuter E."/>
            <person name="Kautsar S.A."/>
            <person name="Yang D."/>
            <person name="Bader C.D."/>
            <person name="Teijaro C.N."/>
            <person name="Fluegel L."/>
            <person name="Davis C.M."/>
            <person name="Simpson J.R."/>
            <person name="Lauterbach L."/>
            <person name="Steele A.D."/>
            <person name="Gui C."/>
            <person name="Meng S."/>
            <person name="Li G."/>
            <person name="Viehrig K."/>
            <person name="Ye F."/>
            <person name="Su P."/>
            <person name="Kiefer A.F."/>
            <person name="Nichols A."/>
            <person name="Cepeda A.J."/>
            <person name="Yan W."/>
            <person name="Fan B."/>
            <person name="Jiang Y."/>
            <person name="Adhikari A."/>
            <person name="Zheng C.-J."/>
            <person name="Schuster L."/>
            <person name="Cowan T.M."/>
            <person name="Smanski M.J."/>
            <person name="Chevrette M.G."/>
            <person name="De Carvalho L.P.S."/>
            <person name="Shen B."/>
        </authorList>
    </citation>
    <scope>NUCLEOTIDE SEQUENCE [LARGE SCALE GENOMIC DNA]</scope>
    <source>
        <strain evidence="3 4">NPDC053346</strain>
    </source>
</reference>
<proteinExistence type="predicted"/>
<comment type="caution">
    <text evidence="3">The sequence shown here is derived from an EMBL/GenBank/DDBJ whole genome shotgun (WGS) entry which is preliminary data.</text>
</comment>
<evidence type="ECO:0000313" key="4">
    <source>
        <dbReference type="Proteomes" id="UP001614391"/>
    </source>
</evidence>
<keyword evidence="2" id="KW-0472">Membrane</keyword>
<gene>
    <name evidence="3" type="ORF">ACIGW0_10875</name>
</gene>
<feature type="region of interest" description="Disordered" evidence="1">
    <location>
        <begin position="66"/>
        <end position="152"/>
    </location>
</feature>
<evidence type="ECO:0000313" key="3">
    <source>
        <dbReference type="EMBL" id="MFI9119882.1"/>
    </source>
</evidence>
<protein>
    <recommendedName>
        <fullName evidence="5">Cellulase</fullName>
    </recommendedName>
</protein>
<dbReference type="EMBL" id="JBITYT010000004">
    <property type="protein sequence ID" value="MFI9119882.1"/>
    <property type="molecule type" value="Genomic_DNA"/>
</dbReference>
<accession>A0ABW8CQN5</accession>
<keyword evidence="4" id="KW-1185">Reference proteome</keyword>
<feature type="compositionally biased region" description="Low complexity" evidence="1">
    <location>
        <begin position="66"/>
        <end position="81"/>
    </location>
</feature>
<keyword evidence="2" id="KW-0812">Transmembrane</keyword>
<dbReference type="Proteomes" id="UP001614391">
    <property type="component" value="Unassembled WGS sequence"/>
</dbReference>